<evidence type="ECO:0000313" key="3">
    <source>
        <dbReference type="Ensembl" id="ENSCCRP00020103254.1"/>
    </source>
</evidence>
<feature type="domain" description="Chemokine interleukin-8-like" evidence="2">
    <location>
        <begin position="32"/>
        <end position="86"/>
    </location>
</feature>
<dbReference type="Gene3D" id="2.40.50.40">
    <property type="match status" value="1"/>
</dbReference>
<name>A0A8C2K2J8_CYPCA</name>
<reference evidence="3" key="1">
    <citation type="submission" date="2025-08" db="UniProtKB">
        <authorList>
            <consortium name="Ensembl"/>
        </authorList>
    </citation>
    <scope>IDENTIFICATION</scope>
</reference>
<dbReference type="GO" id="GO:0008009">
    <property type="term" value="F:chemokine activity"/>
    <property type="evidence" value="ECO:0007669"/>
    <property type="project" value="InterPro"/>
</dbReference>
<evidence type="ECO:0000259" key="2">
    <source>
        <dbReference type="Pfam" id="PF00048"/>
    </source>
</evidence>
<dbReference type="Ensembl" id="ENSCCRT00020112806.1">
    <property type="protein sequence ID" value="ENSCCRP00020103254.1"/>
    <property type="gene ID" value="ENSCCRG00020047166.1"/>
</dbReference>
<dbReference type="SUPFAM" id="SSF54117">
    <property type="entry name" value="Interleukin 8-like chemokines"/>
    <property type="match status" value="1"/>
</dbReference>
<keyword evidence="1" id="KW-0202">Cytokine</keyword>
<sequence length="121" mass="13925">METRRILMRSLAVAVVITSVIWITTDQKVRKPCCTKVSTANVTDPIINIRLQRKSLPCVKAVIFKTEQGEFCSDPRQRWVKEKVKQFLNFNLKLQINSDQHVLVLLAVDVSKYVQEVLPQT</sequence>
<dbReference type="AlphaFoldDB" id="A0A8C2K2J8"/>
<dbReference type="InterPro" id="IPR001811">
    <property type="entry name" value="Chemokine_IL8-like_dom"/>
</dbReference>
<evidence type="ECO:0000256" key="1">
    <source>
        <dbReference type="ARBA" id="ARBA00022514"/>
    </source>
</evidence>
<proteinExistence type="predicted"/>
<dbReference type="InterPro" id="IPR036048">
    <property type="entry name" value="Interleukin_8-like_sf"/>
</dbReference>
<dbReference type="Proteomes" id="UP000694701">
    <property type="component" value="Unplaced"/>
</dbReference>
<protein>
    <recommendedName>
        <fullName evidence="2">Chemokine interleukin-8-like domain-containing protein</fullName>
    </recommendedName>
</protein>
<accession>A0A8C2K2J8</accession>
<evidence type="ECO:0000313" key="4">
    <source>
        <dbReference type="Proteomes" id="UP000694701"/>
    </source>
</evidence>
<dbReference type="GO" id="GO:0005615">
    <property type="term" value="C:extracellular space"/>
    <property type="evidence" value="ECO:0007669"/>
    <property type="project" value="UniProtKB-KW"/>
</dbReference>
<dbReference type="Pfam" id="PF00048">
    <property type="entry name" value="IL8"/>
    <property type="match status" value="1"/>
</dbReference>
<organism evidence="3 4">
    <name type="scientific">Cyprinus carpio</name>
    <name type="common">Common carp</name>
    <dbReference type="NCBI Taxonomy" id="7962"/>
    <lineage>
        <taxon>Eukaryota</taxon>
        <taxon>Metazoa</taxon>
        <taxon>Chordata</taxon>
        <taxon>Craniata</taxon>
        <taxon>Vertebrata</taxon>
        <taxon>Euteleostomi</taxon>
        <taxon>Actinopterygii</taxon>
        <taxon>Neopterygii</taxon>
        <taxon>Teleostei</taxon>
        <taxon>Ostariophysi</taxon>
        <taxon>Cypriniformes</taxon>
        <taxon>Cyprinidae</taxon>
        <taxon>Cyprininae</taxon>
        <taxon>Cyprinus</taxon>
    </lineage>
</organism>
<dbReference type="GO" id="GO:0006955">
    <property type="term" value="P:immune response"/>
    <property type="evidence" value="ECO:0007669"/>
    <property type="project" value="InterPro"/>
</dbReference>